<dbReference type="RefSeq" id="WP_267800865.1">
    <property type="nucleotide sequence ID" value="NZ_JANIGP010000006.1"/>
</dbReference>
<accession>A0ABT3YUW5</accession>
<evidence type="ECO:0000313" key="2">
    <source>
        <dbReference type="Proteomes" id="UP001207830"/>
    </source>
</evidence>
<sequence length="103" mass="11734">MPRSARLQKKLHTRYLMATAEAVVGDDCLVGKLWALNQGDRFELSTASFHSGAIGKYRLQYVITRGPVPGHWLYKKFDPEELVLFFTAKDFAGICHGWTLFKD</sequence>
<evidence type="ECO:0000313" key="1">
    <source>
        <dbReference type="EMBL" id="MCY0108973.1"/>
    </source>
</evidence>
<dbReference type="EMBL" id="JANIGP010000006">
    <property type="protein sequence ID" value="MCY0108973.1"/>
    <property type="molecule type" value="Genomic_DNA"/>
</dbReference>
<proteinExistence type="predicted"/>
<reference evidence="1 2" key="1">
    <citation type="submission" date="2022-07" db="EMBL/GenBank/DDBJ databases">
        <title>Characterization of plant growth promoting rhizobacteria (PGPR) for use as bioinoculants in agriculture.</title>
        <authorList>
            <person name="Hassen A.I."/>
            <person name="Pierneef R."/>
        </authorList>
    </citation>
    <scope>NUCLEOTIDE SEQUENCE [LARGE SCALE GENOMIC DNA]</scope>
    <source>
        <strain evidence="1 2">SARCC-3054</strain>
    </source>
</reference>
<name>A0ABT3YUW5_9PSED</name>
<keyword evidence="2" id="KW-1185">Reference proteome</keyword>
<dbReference type="Proteomes" id="UP001207830">
    <property type="component" value="Unassembled WGS sequence"/>
</dbReference>
<protein>
    <submittedName>
        <fullName evidence="1">Uncharacterized protein</fullName>
    </submittedName>
</protein>
<comment type="caution">
    <text evidence="1">The sequence shown here is derived from an EMBL/GenBank/DDBJ whole genome shotgun (WGS) entry which is preliminary data.</text>
</comment>
<gene>
    <name evidence="1" type="ORF">NQF78_11660</name>
</gene>
<organism evidence="1 2">
    <name type="scientific">Pseudomonas monsensis</name>
    <dbReference type="NCBI Taxonomy" id="2745509"/>
    <lineage>
        <taxon>Bacteria</taxon>
        <taxon>Pseudomonadati</taxon>
        <taxon>Pseudomonadota</taxon>
        <taxon>Gammaproteobacteria</taxon>
        <taxon>Pseudomonadales</taxon>
        <taxon>Pseudomonadaceae</taxon>
        <taxon>Pseudomonas</taxon>
    </lineage>
</organism>